<evidence type="ECO:0000256" key="1">
    <source>
        <dbReference type="SAM" id="MobiDB-lite"/>
    </source>
</evidence>
<protein>
    <recommendedName>
        <fullName evidence="4">DUF3305 domain-containing protein</fullName>
    </recommendedName>
</protein>
<sequence length="160" mass="18385">MDTNFLALAEVELRVKLALVKQNSVWQPVRWNVMELLPAEAVVTDLEKESGVFQNLVLRVYQDELQGYFLNLDAENPCLSFLVRHPDEDVSKLPTVVDVTASYDVAARWMDSNENVQTLPMPGVMAAWLAELVQARYQPEPKRRRRPQSFVSPGERYNHE</sequence>
<dbReference type="InterPro" id="IPR021736">
    <property type="entry name" value="DUF3305"/>
</dbReference>
<feature type="region of interest" description="Disordered" evidence="1">
    <location>
        <begin position="139"/>
        <end position="160"/>
    </location>
</feature>
<dbReference type="EMBL" id="BSOJ01000009">
    <property type="protein sequence ID" value="GLR25877.1"/>
    <property type="molecule type" value="Genomic_DNA"/>
</dbReference>
<gene>
    <name evidence="2" type="ORF">GCM10007875_09650</name>
</gene>
<evidence type="ECO:0000313" key="2">
    <source>
        <dbReference type="EMBL" id="GLR25877.1"/>
    </source>
</evidence>
<proteinExistence type="predicted"/>
<reference evidence="3" key="1">
    <citation type="journal article" date="2019" name="Int. J. Syst. Evol. Microbiol.">
        <title>The Global Catalogue of Microorganisms (GCM) 10K type strain sequencing project: providing services to taxonomists for standard genome sequencing and annotation.</title>
        <authorList>
            <consortium name="The Broad Institute Genomics Platform"/>
            <consortium name="The Broad Institute Genome Sequencing Center for Infectious Disease"/>
            <person name="Wu L."/>
            <person name="Ma J."/>
        </authorList>
    </citation>
    <scope>NUCLEOTIDE SEQUENCE [LARGE SCALE GENOMIC DNA]</scope>
    <source>
        <strain evidence="3">NBRC 105857</strain>
    </source>
</reference>
<dbReference type="RefSeq" id="WP_284280319.1">
    <property type="nucleotide sequence ID" value="NZ_BSOJ01000009.1"/>
</dbReference>
<comment type="caution">
    <text evidence="2">The sequence shown here is derived from an EMBL/GenBank/DDBJ whole genome shotgun (WGS) entry which is preliminary data.</text>
</comment>
<name>A0ABQ5YTW1_9BURK</name>
<keyword evidence="3" id="KW-1185">Reference proteome</keyword>
<dbReference type="Proteomes" id="UP001156664">
    <property type="component" value="Unassembled WGS sequence"/>
</dbReference>
<accession>A0ABQ5YTW1</accession>
<evidence type="ECO:0000313" key="3">
    <source>
        <dbReference type="Proteomes" id="UP001156664"/>
    </source>
</evidence>
<evidence type="ECO:0008006" key="4">
    <source>
        <dbReference type="Google" id="ProtNLM"/>
    </source>
</evidence>
<organism evidence="2 3">
    <name type="scientific">Limnobacter litoralis</name>
    <dbReference type="NCBI Taxonomy" id="481366"/>
    <lineage>
        <taxon>Bacteria</taxon>
        <taxon>Pseudomonadati</taxon>
        <taxon>Pseudomonadota</taxon>
        <taxon>Betaproteobacteria</taxon>
        <taxon>Burkholderiales</taxon>
        <taxon>Burkholderiaceae</taxon>
        <taxon>Limnobacter</taxon>
    </lineage>
</organism>
<dbReference type="Pfam" id="PF11749">
    <property type="entry name" value="DUF3305"/>
    <property type="match status" value="1"/>
</dbReference>